<keyword evidence="6" id="KW-1185">Reference proteome</keyword>
<evidence type="ECO:0000256" key="1">
    <source>
        <dbReference type="ARBA" id="ARBA00022614"/>
    </source>
</evidence>
<feature type="region of interest" description="Disordered" evidence="3">
    <location>
        <begin position="1113"/>
        <end position="1132"/>
    </location>
</feature>
<dbReference type="PATRIC" id="fig|1321820.3.peg.1048"/>
<dbReference type="PANTHER" id="PTHR46652:SF3">
    <property type="entry name" value="LEUCINE-RICH REPEAT-CONTAINING PROTEIN 9"/>
    <property type="match status" value="1"/>
</dbReference>
<evidence type="ECO:0000256" key="3">
    <source>
        <dbReference type="SAM" id="MobiDB-lite"/>
    </source>
</evidence>
<protein>
    <submittedName>
        <fullName evidence="5">Leucine Rich repeat-containing domain protein</fullName>
    </submittedName>
</protein>
<dbReference type="SMART" id="SM00365">
    <property type="entry name" value="LRR_SD22"/>
    <property type="match status" value="3"/>
</dbReference>
<feature type="region of interest" description="Disordered" evidence="3">
    <location>
        <begin position="661"/>
        <end position="701"/>
    </location>
</feature>
<comment type="caution">
    <text evidence="5">The sequence shown here is derived from an EMBL/GenBank/DDBJ whole genome shotgun (WGS) entry which is preliminary data.</text>
</comment>
<reference evidence="5 6" key="1">
    <citation type="submission" date="2013-08" db="EMBL/GenBank/DDBJ databases">
        <authorList>
            <person name="Weinstock G."/>
            <person name="Sodergren E."/>
            <person name="Wylie T."/>
            <person name="Fulton L."/>
            <person name="Fulton R."/>
            <person name="Fronick C."/>
            <person name="O'Laughlin M."/>
            <person name="Godfrey J."/>
            <person name="Miner T."/>
            <person name="Herter B."/>
            <person name="Appelbaum E."/>
            <person name="Cordes M."/>
            <person name="Lek S."/>
            <person name="Wollam A."/>
            <person name="Pepin K.H."/>
            <person name="Palsikar V.B."/>
            <person name="Mitreva M."/>
            <person name="Wilson R.K."/>
        </authorList>
    </citation>
    <scope>NUCLEOTIDE SEQUENCE [LARGE SCALE GENOMIC DNA]</scope>
    <source>
        <strain evidence="5 6">ATCC 700627</strain>
    </source>
</reference>
<feature type="compositionally biased region" description="Basic and acidic residues" evidence="3">
    <location>
        <begin position="661"/>
        <end position="676"/>
    </location>
</feature>
<gene>
    <name evidence="5" type="ORF">HMPREF1983_01077</name>
</gene>
<dbReference type="InterPro" id="IPR001611">
    <property type="entry name" value="Leu-rich_rpt"/>
</dbReference>
<dbReference type="RefSeq" id="WP_021752256.1">
    <property type="nucleotide sequence ID" value="NZ_KI271791.1"/>
</dbReference>
<dbReference type="AlphaFoldDB" id="U2Q476"/>
<organism evidence="5 6">
    <name type="scientific">Gemella bergeri ATCC 700627</name>
    <dbReference type="NCBI Taxonomy" id="1321820"/>
    <lineage>
        <taxon>Bacteria</taxon>
        <taxon>Bacillati</taxon>
        <taxon>Bacillota</taxon>
        <taxon>Bacilli</taxon>
        <taxon>Bacillales</taxon>
        <taxon>Gemellaceae</taxon>
        <taxon>Gemella</taxon>
    </lineage>
</organism>
<sequence>MKNKTILKITSGVLSGVVVLSGISQLGKIDVQAKEKIEVKANKDLQISIKEQNGGAVVDIIAVRDVNNVNVKITIDGEKVISYHINSLKAGQKEEKVISKEQLENFKRQLKNLANKRVLPNTASVKKNIESKENIAGSEIKVEVTYYVEEDINTENGRKEDPKQPIEPNKPINPIIPEDPSNPVNPGDQDQEVIINDPLLKKLINKNIDAARDDNQKITKSEIEKLKVIKLRDKENKAILERKSLKGTQDFKFVSTCGIKDLSGLEKAINLEELNLDENEITDLTPLANLKKLKHLSLFRNRITNLAPLADLTNLEFLDLYSNKLTDISSLKNLVNLKHLDLHNNNDQTGDESHPTVSGGIKDISAVANMTKLEVLSLGSNDISDISVLTGSTNIKELVLGGNHIKDYSKVVDYIVPRIVKMINEEGGSIKFDGQKINYGKEVEVNSKNVSIPSPFAGINEIGKKLAKQLESEEDINFFSDIKTNVEGVSATYNAATSNFELTFTDEFIKQNNGKTVPVNLKLGFEEYTWSLTNIKIKVNKKAENPVVNESELRNKLEVLIKRDIRSEEGYIPNEGNQPNNNKWIEVRTKAEQVLADNKATKEQIEQAITSLEEATYNAILGSEKVKARKTLISLGKFELIPQITKATTIEKVKKIVSDVKGDTEEKPTKPDEKNPKQPGDNNNKPIEPEQPVNPTPEQPTEKAVITGYEISNKVLESNGGSLDVVIKGKNLTVDNVRIKVLDPFTATKNNNLTAGIVYKKVGDNIIATINVPSNNENNAKSYNLTFVDKNGQKVTTTYEEGRGENGRVITVLPAEKTKQDSVLSFVTISSYQAHHSTDLTTTDKGNVSKKTVAHLYGTNLKASITKVKITDQNGVEWPIHTKGSDVSASDYPMMLIGKLGNGISGDGTYQEAEIVLPNSLDKDMIFTYTFAPDGVNFDENHKVTAIVEKTGATKSTEKRSITVKYQTEDGKELKKSKVLNGYSWFKYNIEKPEISGYKNIVVKDNKSLAGIFGDEDKEIVLVYTNNEGTTPNTPEKPQSKDDTLEEIKEKLAILANRDLKKEAGYDKLKPEIQSAWKKTRAKAQQLLANDSTKEELEKQLAQLKNAIKVVEENSKIDAETPTPNEDENNKP</sequence>
<keyword evidence="1" id="KW-0433">Leucine-rich repeat</keyword>
<dbReference type="HOGENOM" id="CLU_278836_0_0_9"/>
<dbReference type="eggNOG" id="COG4886">
    <property type="taxonomic scope" value="Bacteria"/>
</dbReference>
<evidence type="ECO:0000313" key="6">
    <source>
        <dbReference type="Proteomes" id="UP000016637"/>
    </source>
</evidence>
<dbReference type="Pfam" id="PF12799">
    <property type="entry name" value="LRR_4"/>
    <property type="match status" value="1"/>
</dbReference>
<evidence type="ECO:0000259" key="4">
    <source>
        <dbReference type="Pfam" id="PF06458"/>
    </source>
</evidence>
<feature type="region of interest" description="Disordered" evidence="3">
    <location>
        <begin position="153"/>
        <end position="189"/>
    </location>
</feature>
<dbReference type="Gene3D" id="3.10.20.320">
    <property type="entry name" value="Putative peptidoglycan bound protein (lpxtg motif)"/>
    <property type="match status" value="1"/>
</dbReference>
<dbReference type="PANTHER" id="PTHR46652">
    <property type="entry name" value="LEUCINE-RICH REPEAT AND IQ DOMAIN-CONTAINING PROTEIN 1-RELATED"/>
    <property type="match status" value="1"/>
</dbReference>
<dbReference type="Gene3D" id="3.80.10.10">
    <property type="entry name" value="Ribonuclease Inhibitor"/>
    <property type="match status" value="1"/>
</dbReference>
<feature type="compositionally biased region" description="Low complexity" evidence="3">
    <location>
        <begin position="166"/>
        <end position="179"/>
    </location>
</feature>
<evidence type="ECO:0000313" key="5">
    <source>
        <dbReference type="EMBL" id="ERK57555.1"/>
    </source>
</evidence>
<proteinExistence type="predicted"/>
<dbReference type="Pfam" id="PF06458">
    <property type="entry name" value="MucBP"/>
    <property type="match status" value="1"/>
</dbReference>
<dbReference type="PROSITE" id="PS51450">
    <property type="entry name" value="LRR"/>
    <property type="match status" value="4"/>
</dbReference>
<feature type="domain" description="MucBP" evidence="4">
    <location>
        <begin position="962"/>
        <end position="1025"/>
    </location>
</feature>
<accession>U2Q476</accession>
<dbReference type="InterPro" id="IPR032675">
    <property type="entry name" value="LRR_dom_sf"/>
</dbReference>
<dbReference type="InterPro" id="IPR003591">
    <property type="entry name" value="Leu-rich_rpt_typical-subtyp"/>
</dbReference>
<keyword evidence="2" id="KW-0677">Repeat</keyword>
<evidence type="ECO:0000256" key="2">
    <source>
        <dbReference type="ARBA" id="ARBA00022737"/>
    </source>
</evidence>
<dbReference type="SUPFAM" id="SSF52058">
    <property type="entry name" value="L domain-like"/>
    <property type="match status" value="1"/>
</dbReference>
<dbReference type="Proteomes" id="UP000016637">
    <property type="component" value="Unassembled WGS sequence"/>
</dbReference>
<dbReference type="SMART" id="SM00369">
    <property type="entry name" value="LRR_TYP"/>
    <property type="match status" value="3"/>
</dbReference>
<name>U2Q476_9BACL</name>
<dbReference type="InterPro" id="IPR050836">
    <property type="entry name" value="SDS22/Internalin_LRR"/>
</dbReference>
<dbReference type="InterPro" id="IPR009459">
    <property type="entry name" value="MucBP_dom"/>
</dbReference>
<dbReference type="EMBL" id="AWVP01000064">
    <property type="protein sequence ID" value="ERK57555.1"/>
    <property type="molecule type" value="Genomic_DNA"/>
</dbReference>
<dbReference type="InterPro" id="IPR025875">
    <property type="entry name" value="Leu-rich_rpt_4"/>
</dbReference>